<sequence>MPKLRIVFRQSGRMDGEDGAWLPRPLSARYKYWDWSAAIPQTFRLLLCLPPTASRLFLRSLFRASLSHYTFRPFQRPFHVFFLLSPRDFTMSSAIPHVIAYLTRPLAAVASPAAVKSAQLILNASLRAASATFTLTSIALPTAIRAAAVGSAIPWATWFNALAGGRAGTILLFYGPGYLKVRVGEEPVTDLWSEETQGSVVPISKAKTVSLPLLQQSTGARLRAALLSARVRSMRRTQLEEEEEEIVKTSVVQPKPIRVPTLFIDVSDDDSSDDESDCSSSSSFASDSTESLTSAGSSPPASPASKLATLALPCAPPLLYRAPRPKVTTATRSPVATIDRANKQLTSYLYQGGVTRVMTGGVMLGGARQAVVASKRA</sequence>
<feature type="compositionally biased region" description="Low complexity" evidence="1">
    <location>
        <begin position="278"/>
        <end position="304"/>
    </location>
</feature>
<gene>
    <name evidence="2" type="ORF">FB45DRAFT_998851</name>
</gene>
<evidence type="ECO:0000313" key="3">
    <source>
        <dbReference type="Proteomes" id="UP001221142"/>
    </source>
</evidence>
<dbReference type="AlphaFoldDB" id="A0AAD7CGR0"/>
<organism evidence="2 3">
    <name type="scientific">Roridomyces roridus</name>
    <dbReference type="NCBI Taxonomy" id="1738132"/>
    <lineage>
        <taxon>Eukaryota</taxon>
        <taxon>Fungi</taxon>
        <taxon>Dikarya</taxon>
        <taxon>Basidiomycota</taxon>
        <taxon>Agaricomycotina</taxon>
        <taxon>Agaricomycetes</taxon>
        <taxon>Agaricomycetidae</taxon>
        <taxon>Agaricales</taxon>
        <taxon>Marasmiineae</taxon>
        <taxon>Mycenaceae</taxon>
        <taxon>Roridomyces</taxon>
    </lineage>
</organism>
<name>A0AAD7CGR0_9AGAR</name>
<evidence type="ECO:0000313" key="2">
    <source>
        <dbReference type="EMBL" id="KAJ7647971.1"/>
    </source>
</evidence>
<feature type="region of interest" description="Disordered" evidence="1">
    <location>
        <begin position="265"/>
        <end position="304"/>
    </location>
</feature>
<comment type="caution">
    <text evidence="2">The sequence shown here is derived from an EMBL/GenBank/DDBJ whole genome shotgun (WGS) entry which is preliminary data.</text>
</comment>
<proteinExistence type="predicted"/>
<keyword evidence="3" id="KW-1185">Reference proteome</keyword>
<dbReference type="Proteomes" id="UP001221142">
    <property type="component" value="Unassembled WGS sequence"/>
</dbReference>
<dbReference type="EMBL" id="JARKIF010000002">
    <property type="protein sequence ID" value="KAJ7647971.1"/>
    <property type="molecule type" value="Genomic_DNA"/>
</dbReference>
<reference evidence="2" key="1">
    <citation type="submission" date="2023-03" db="EMBL/GenBank/DDBJ databases">
        <title>Massive genome expansion in bonnet fungi (Mycena s.s.) driven by repeated elements and novel gene families across ecological guilds.</title>
        <authorList>
            <consortium name="Lawrence Berkeley National Laboratory"/>
            <person name="Harder C.B."/>
            <person name="Miyauchi S."/>
            <person name="Viragh M."/>
            <person name="Kuo A."/>
            <person name="Thoen E."/>
            <person name="Andreopoulos B."/>
            <person name="Lu D."/>
            <person name="Skrede I."/>
            <person name="Drula E."/>
            <person name="Henrissat B."/>
            <person name="Morin E."/>
            <person name="Kohler A."/>
            <person name="Barry K."/>
            <person name="LaButti K."/>
            <person name="Morin E."/>
            <person name="Salamov A."/>
            <person name="Lipzen A."/>
            <person name="Mereny Z."/>
            <person name="Hegedus B."/>
            <person name="Baldrian P."/>
            <person name="Stursova M."/>
            <person name="Weitz H."/>
            <person name="Taylor A."/>
            <person name="Grigoriev I.V."/>
            <person name="Nagy L.G."/>
            <person name="Martin F."/>
            <person name="Kauserud H."/>
        </authorList>
    </citation>
    <scope>NUCLEOTIDE SEQUENCE</scope>
    <source>
        <strain evidence="2">9284</strain>
    </source>
</reference>
<feature type="non-terminal residue" evidence="2">
    <location>
        <position position="377"/>
    </location>
</feature>
<evidence type="ECO:0000256" key="1">
    <source>
        <dbReference type="SAM" id="MobiDB-lite"/>
    </source>
</evidence>
<protein>
    <submittedName>
        <fullName evidence="2">Uncharacterized protein</fullName>
    </submittedName>
</protein>
<accession>A0AAD7CGR0</accession>
<feature type="compositionally biased region" description="Acidic residues" evidence="1">
    <location>
        <begin position="266"/>
        <end position="277"/>
    </location>
</feature>